<feature type="domain" description="VOC" evidence="1">
    <location>
        <begin position="3"/>
        <end position="129"/>
    </location>
</feature>
<dbReference type="RefSeq" id="WP_114495315.1">
    <property type="nucleotide sequence ID" value="NZ_QPJW01000001.1"/>
</dbReference>
<comment type="caution">
    <text evidence="2">The sequence shown here is derived from an EMBL/GenBank/DDBJ whole genome shotgun (WGS) entry which is preliminary data.</text>
</comment>
<dbReference type="InterPro" id="IPR029068">
    <property type="entry name" value="Glyas_Bleomycin-R_OHBP_Dase"/>
</dbReference>
<evidence type="ECO:0000313" key="3">
    <source>
        <dbReference type="Proteomes" id="UP000253090"/>
    </source>
</evidence>
<dbReference type="PANTHER" id="PTHR36503:SF2">
    <property type="entry name" value="BLR2408 PROTEIN"/>
    <property type="match status" value="1"/>
</dbReference>
<sequence>MARDLWINLPVKDIEKSKVFFVKLGFTLNQRQAGSDESAGIIVGDKQMMVMLFPESTFKTFTGAEIPDSKFGSEVLLSFGAESREEVDELAKRAVEAGGTLVSKPQERDWMYGASFADLDGHRWNVLYMDMSRMPKQ</sequence>
<dbReference type="PROSITE" id="PS51819">
    <property type="entry name" value="VOC"/>
    <property type="match status" value="1"/>
</dbReference>
<gene>
    <name evidence="2" type="ORF">DFP94_1011034</name>
</gene>
<dbReference type="OrthoDB" id="9798430at2"/>
<organism evidence="2 3">
    <name type="scientific">Fontibacillus phaseoli</name>
    <dbReference type="NCBI Taxonomy" id="1416533"/>
    <lineage>
        <taxon>Bacteria</taxon>
        <taxon>Bacillati</taxon>
        <taxon>Bacillota</taxon>
        <taxon>Bacilli</taxon>
        <taxon>Bacillales</taxon>
        <taxon>Paenibacillaceae</taxon>
        <taxon>Fontibacillus</taxon>
    </lineage>
</organism>
<dbReference type="Proteomes" id="UP000253090">
    <property type="component" value="Unassembled WGS sequence"/>
</dbReference>
<protein>
    <recommendedName>
        <fullName evidence="1">VOC domain-containing protein</fullName>
    </recommendedName>
</protein>
<accession>A0A369BQV6</accession>
<proteinExistence type="predicted"/>
<reference evidence="2 3" key="1">
    <citation type="submission" date="2018-07" db="EMBL/GenBank/DDBJ databases">
        <title>Genomic Encyclopedia of Type Strains, Phase III (KMG-III): the genomes of soil and plant-associated and newly described type strains.</title>
        <authorList>
            <person name="Whitman W."/>
        </authorList>
    </citation>
    <scope>NUCLEOTIDE SEQUENCE [LARGE SCALE GENOMIC DNA]</scope>
    <source>
        <strain evidence="2 3">CECT 8333</strain>
    </source>
</reference>
<dbReference type="Gene3D" id="3.10.180.10">
    <property type="entry name" value="2,3-Dihydroxybiphenyl 1,2-Dioxygenase, domain 1"/>
    <property type="match status" value="1"/>
</dbReference>
<dbReference type="PANTHER" id="PTHR36503">
    <property type="entry name" value="BLR2520 PROTEIN"/>
    <property type="match status" value="1"/>
</dbReference>
<dbReference type="Pfam" id="PF00903">
    <property type="entry name" value="Glyoxalase"/>
    <property type="match status" value="1"/>
</dbReference>
<evidence type="ECO:0000313" key="2">
    <source>
        <dbReference type="EMBL" id="RCX23435.1"/>
    </source>
</evidence>
<dbReference type="AlphaFoldDB" id="A0A369BQV6"/>
<dbReference type="InterPro" id="IPR037523">
    <property type="entry name" value="VOC_core"/>
</dbReference>
<name>A0A369BQV6_9BACL</name>
<evidence type="ECO:0000259" key="1">
    <source>
        <dbReference type="PROSITE" id="PS51819"/>
    </source>
</evidence>
<dbReference type="InterPro" id="IPR004360">
    <property type="entry name" value="Glyas_Fos-R_dOase_dom"/>
</dbReference>
<dbReference type="EMBL" id="QPJW01000001">
    <property type="protein sequence ID" value="RCX23435.1"/>
    <property type="molecule type" value="Genomic_DNA"/>
</dbReference>
<keyword evidence="3" id="KW-1185">Reference proteome</keyword>
<dbReference type="SUPFAM" id="SSF54593">
    <property type="entry name" value="Glyoxalase/Bleomycin resistance protein/Dihydroxybiphenyl dioxygenase"/>
    <property type="match status" value="1"/>
</dbReference>